<dbReference type="SUPFAM" id="SSF53448">
    <property type="entry name" value="Nucleotide-diphospho-sugar transferases"/>
    <property type="match status" value="1"/>
</dbReference>
<evidence type="ECO:0000256" key="1">
    <source>
        <dbReference type="SAM" id="MobiDB-lite"/>
    </source>
</evidence>
<feature type="region of interest" description="Disordered" evidence="1">
    <location>
        <begin position="69"/>
        <end position="167"/>
    </location>
</feature>
<feature type="compositionally biased region" description="Basic and acidic residues" evidence="1">
    <location>
        <begin position="111"/>
        <end position="124"/>
    </location>
</feature>
<name>A0ABV8F416_9ACTN</name>
<dbReference type="Gene3D" id="3.90.550.10">
    <property type="entry name" value="Spore Coat Polysaccharide Biosynthesis Protein SpsA, Chain A"/>
    <property type="match status" value="1"/>
</dbReference>
<dbReference type="RefSeq" id="WP_352010779.1">
    <property type="nucleotide sequence ID" value="NZ_JBHSBC010000023.1"/>
</dbReference>
<evidence type="ECO:0008006" key="4">
    <source>
        <dbReference type="Google" id="ProtNLM"/>
    </source>
</evidence>
<comment type="caution">
    <text evidence="2">The sequence shown here is derived from an EMBL/GenBank/DDBJ whole genome shotgun (WGS) entry which is preliminary data.</text>
</comment>
<reference evidence="3" key="1">
    <citation type="journal article" date="2019" name="Int. J. Syst. Evol. Microbiol.">
        <title>The Global Catalogue of Microorganisms (GCM) 10K type strain sequencing project: providing services to taxonomists for standard genome sequencing and annotation.</title>
        <authorList>
            <consortium name="The Broad Institute Genomics Platform"/>
            <consortium name="The Broad Institute Genome Sequencing Center for Infectious Disease"/>
            <person name="Wu L."/>
            <person name="Ma J."/>
        </authorList>
    </citation>
    <scope>NUCLEOTIDE SEQUENCE [LARGE SCALE GENOMIC DNA]</scope>
    <source>
        <strain evidence="3">TBRC 7912</strain>
    </source>
</reference>
<keyword evidence="3" id="KW-1185">Reference proteome</keyword>
<protein>
    <recommendedName>
        <fullName evidence="4">Glycosyltransferase 2-like domain-containing protein</fullName>
    </recommendedName>
</protein>
<dbReference type="EMBL" id="JBHSBC010000023">
    <property type="protein sequence ID" value="MFC3983236.1"/>
    <property type="molecule type" value="Genomic_DNA"/>
</dbReference>
<evidence type="ECO:0000313" key="2">
    <source>
        <dbReference type="EMBL" id="MFC3983236.1"/>
    </source>
</evidence>
<accession>A0ABV8F416</accession>
<proteinExistence type="predicted"/>
<dbReference type="Proteomes" id="UP001595698">
    <property type="component" value="Unassembled WGS sequence"/>
</dbReference>
<sequence length="429" mass="46328">MSEVPPHVTALAERWVRARTGDDLAGAETLRGEIEAEGWLVRALGEGFDLVPRPSFEVWPTVSAVPVPEKPINPENAEGSVKAGRVTGTVPLEEGTSEAERVREAAAPGARPERLGDLEAERVAGTEAAPAQEPEGVELTGRAGKNRGPGNASGAGGRDRTGEDRGDPERMIESQLLWDASLSVSRLDEEVTPVEPEEPVAPPSVTVALVVDGWPEDLLECVRAVVARTEARIIALDLGNVDGAGEVLEELVKEYPHRVEAWHVAEIAHWRGGTAGWGESRTKLLKLDGADVHVVMETSTILDGDAITPLIKVLEDDVVAAGWKGVDPGEDGHDWHEAGPGEVKGVLGHLFAVRRDAALAAGGFSRDARYYRNADLEFSLLLPGTVVALDRDLPVHQERHRGYHDVDPAYRDRESRRTYDRVLGLLRST</sequence>
<gene>
    <name evidence="2" type="ORF">ACFOYY_24115</name>
</gene>
<organism evidence="2 3">
    <name type="scientific">Streptosporangium jomthongense</name>
    <dbReference type="NCBI Taxonomy" id="1193683"/>
    <lineage>
        <taxon>Bacteria</taxon>
        <taxon>Bacillati</taxon>
        <taxon>Actinomycetota</taxon>
        <taxon>Actinomycetes</taxon>
        <taxon>Streptosporangiales</taxon>
        <taxon>Streptosporangiaceae</taxon>
        <taxon>Streptosporangium</taxon>
    </lineage>
</organism>
<feature type="compositionally biased region" description="Basic and acidic residues" evidence="1">
    <location>
        <begin position="157"/>
        <end position="167"/>
    </location>
</feature>
<evidence type="ECO:0000313" key="3">
    <source>
        <dbReference type="Proteomes" id="UP001595698"/>
    </source>
</evidence>
<dbReference type="InterPro" id="IPR029044">
    <property type="entry name" value="Nucleotide-diphossugar_trans"/>
</dbReference>